<gene>
    <name evidence="2" type="ORF">C467_07787</name>
</gene>
<evidence type="ECO:0000256" key="1">
    <source>
        <dbReference type="SAM" id="Phobius"/>
    </source>
</evidence>
<evidence type="ECO:0000313" key="3">
    <source>
        <dbReference type="Proteomes" id="UP000011689"/>
    </source>
</evidence>
<accession>M0FBZ4</accession>
<evidence type="ECO:0000313" key="2">
    <source>
        <dbReference type="EMBL" id="ELZ56757.1"/>
    </source>
</evidence>
<dbReference type="STRING" id="1227481.C467_07787"/>
<protein>
    <submittedName>
        <fullName evidence="2">Uncharacterized protein</fullName>
    </submittedName>
</protein>
<dbReference type="GeneID" id="72714027"/>
<organism evidence="2 3">
    <name type="scientific">Halorubrum hochstenium ATCC 700873</name>
    <dbReference type="NCBI Taxonomy" id="1227481"/>
    <lineage>
        <taxon>Archaea</taxon>
        <taxon>Methanobacteriati</taxon>
        <taxon>Methanobacteriota</taxon>
        <taxon>Stenosarchaea group</taxon>
        <taxon>Halobacteria</taxon>
        <taxon>Halobacteriales</taxon>
        <taxon>Haloferacaceae</taxon>
        <taxon>Halorubrum</taxon>
    </lineage>
</organism>
<dbReference type="EMBL" id="AOJO01000035">
    <property type="protein sequence ID" value="ELZ56757.1"/>
    <property type="molecule type" value="Genomic_DNA"/>
</dbReference>
<dbReference type="OrthoDB" id="384634at2157"/>
<feature type="transmembrane region" description="Helical" evidence="1">
    <location>
        <begin position="43"/>
        <end position="68"/>
    </location>
</feature>
<keyword evidence="1" id="KW-1133">Transmembrane helix</keyword>
<proteinExistence type="predicted"/>
<dbReference type="Proteomes" id="UP000011689">
    <property type="component" value="Unassembled WGS sequence"/>
</dbReference>
<name>M0FBZ4_9EURY</name>
<keyword evidence="1" id="KW-0472">Membrane</keyword>
<keyword evidence="1" id="KW-0812">Transmembrane</keyword>
<feature type="transmembrane region" description="Helical" evidence="1">
    <location>
        <begin position="12"/>
        <end position="31"/>
    </location>
</feature>
<keyword evidence="3" id="KW-1185">Reference proteome</keyword>
<comment type="caution">
    <text evidence="2">The sequence shown here is derived from an EMBL/GenBank/DDBJ whole genome shotgun (WGS) entry which is preliminary data.</text>
</comment>
<dbReference type="AlphaFoldDB" id="M0FBZ4"/>
<reference evidence="2 3" key="1">
    <citation type="journal article" date="2014" name="PLoS Genet.">
        <title>Phylogenetically driven sequencing of extremely halophilic archaea reveals strategies for static and dynamic osmo-response.</title>
        <authorList>
            <person name="Becker E.A."/>
            <person name="Seitzer P.M."/>
            <person name="Tritt A."/>
            <person name="Larsen D."/>
            <person name="Krusor M."/>
            <person name="Yao A.I."/>
            <person name="Wu D."/>
            <person name="Madern D."/>
            <person name="Eisen J.A."/>
            <person name="Darling A.E."/>
            <person name="Facciotti M.T."/>
        </authorList>
    </citation>
    <scope>NUCLEOTIDE SEQUENCE [LARGE SCALE GENOMIC DNA]</scope>
    <source>
        <strain evidence="2 3">ATCC 700873</strain>
    </source>
</reference>
<dbReference type="RefSeq" id="WP_008583724.1">
    <property type="nucleotide sequence ID" value="NZ_AOJO01000035.1"/>
</dbReference>
<sequence length="104" mass="10785">MFAATDFLSTLGFGSQVVVAASLVVVAFYVYRAVSIGSIVVSVLSLMATHALVLLVAFAVVIALGWVAPNAGTMLEHVRLVWDFASGRGVSFARSLVEGVGLLG</sequence>